<dbReference type="Pfam" id="PF00285">
    <property type="entry name" value="Citrate_synt"/>
    <property type="match status" value="1"/>
</dbReference>
<evidence type="ECO:0000313" key="5">
    <source>
        <dbReference type="EMBL" id="MDH4574349.1"/>
    </source>
</evidence>
<dbReference type="EC" id="2.3.3.16" evidence="3"/>
<keyword evidence="6" id="KW-1185">Reference proteome</keyword>
<dbReference type="InterPro" id="IPR016142">
    <property type="entry name" value="Citrate_synth-like_lrg_a-sub"/>
</dbReference>
<dbReference type="EMBL" id="PGFS01000001">
    <property type="protein sequence ID" value="MDH4574349.1"/>
    <property type="molecule type" value="Genomic_DNA"/>
</dbReference>
<comment type="similarity">
    <text evidence="2">Belongs to the citrate synthase family.</text>
</comment>
<dbReference type="CDD" id="cd06100">
    <property type="entry name" value="CCL_ACL-C"/>
    <property type="match status" value="1"/>
</dbReference>
<evidence type="ECO:0000256" key="1">
    <source>
        <dbReference type="ARBA" id="ARBA00004751"/>
    </source>
</evidence>
<dbReference type="InterPro" id="IPR002020">
    <property type="entry name" value="Citrate_synthase"/>
</dbReference>
<sequence length="277" mass="30346">MTDTHTPEYQARQWWKTDIIDMRPGEIRYRGYPIEELIGNVGFADMVWLMTRGELPTRAQAALLETALMSAVDHGPQAPSIAIARMAMTCGSSLNNAMASAVNVLDDVHGGAGEQAVELYQSILEYQIGGHPLEIAVQEGIATWQRERTRIIPGFGHRFHPVDPRGPRLLQLVEEAAERGEVDGNFVAIAREVERQLIAMKGKPIPLNIDGATAVIYAELGFPAPLARGLFCLSRSVGILAHAWEQQCQGGRNKGPIPKGWLWPYGGPAARPVPERG</sequence>
<evidence type="ECO:0000256" key="4">
    <source>
        <dbReference type="ARBA" id="ARBA00022679"/>
    </source>
</evidence>
<keyword evidence="4" id="KW-0808">Transferase</keyword>
<name>A0ABT6IAG4_9GAMM</name>
<organism evidence="5 6">
    <name type="scientific">Salinicola acroporae</name>
    <dbReference type="NCBI Taxonomy" id="1541440"/>
    <lineage>
        <taxon>Bacteria</taxon>
        <taxon>Pseudomonadati</taxon>
        <taxon>Pseudomonadota</taxon>
        <taxon>Gammaproteobacteria</taxon>
        <taxon>Oceanospirillales</taxon>
        <taxon>Halomonadaceae</taxon>
        <taxon>Salinicola</taxon>
    </lineage>
</organism>
<dbReference type="PANTHER" id="PTHR11739:SF4">
    <property type="entry name" value="CITRATE SYNTHASE, PEROXISOMAL"/>
    <property type="match status" value="1"/>
</dbReference>
<comment type="pathway">
    <text evidence="1">Carbohydrate metabolism; tricarboxylic acid cycle; isocitrate from oxaloacetate: step 1/2.</text>
</comment>
<keyword evidence="5" id="KW-0456">Lyase</keyword>
<dbReference type="SUPFAM" id="SSF48256">
    <property type="entry name" value="Citrate synthase"/>
    <property type="match status" value="1"/>
</dbReference>
<dbReference type="Gene3D" id="1.10.580.10">
    <property type="entry name" value="Citrate Synthase, domain 1"/>
    <property type="match status" value="2"/>
</dbReference>
<dbReference type="RefSeq" id="WP_110714859.1">
    <property type="nucleotide sequence ID" value="NZ_PGFS01000001.1"/>
</dbReference>
<gene>
    <name evidence="5" type="ORF">CUR86_19290</name>
</gene>
<dbReference type="Gene3D" id="1.10.230.10">
    <property type="entry name" value="Cytochrome P450-Terp, domain 2"/>
    <property type="match status" value="1"/>
</dbReference>
<dbReference type="InterPro" id="IPR016143">
    <property type="entry name" value="Citrate_synth-like_sm_a-sub"/>
</dbReference>
<evidence type="ECO:0000256" key="3">
    <source>
        <dbReference type="ARBA" id="ARBA00012972"/>
    </source>
</evidence>
<dbReference type="PANTHER" id="PTHR11739">
    <property type="entry name" value="CITRATE SYNTHASE"/>
    <property type="match status" value="1"/>
</dbReference>
<dbReference type="Proteomes" id="UP001162135">
    <property type="component" value="Unassembled WGS sequence"/>
</dbReference>
<proteinExistence type="inferred from homology"/>
<evidence type="ECO:0000256" key="2">
    <source>
        <dbReference type="ARBA" id="ARBA00010566"/>
    </source>
</evidence>
<reference evidence="5" key="1">
    <citation type="journal article" date="2015" name="Antonie Van Leeuwenhoek">
        <title>Comparative 16S rRNA signatures and multilocus sequence analysis for the genus Salinicola and description of Salinicola acroporae sp. nov., isolated from coral Acropora digitifera.</title>
        <authorList>
            <person name="Lepcha R.T."/>
            <person name="Poddar A."/>
            <person name="Schumann P."/>
            <person name="Das S.K."/>
        </authorList>
    </citation>
    <scope>NUCLEOTIDE SEQUENCE</scope>
    <source>
        <strain evidence="5">S4-41</strain>
    </source>
</reference>
<comment type="caution">
    <text evidence="5">The sequence shown here is derived from an EMBL/GenBank/DDBJ whole genome shotgun (WGS) entry which is preliminary data.</text>
</comment>
<dbReference type="InterPro" id="IPR036969">
    <property type="entry name" value="Citrate_synthase_sf"/>
</dbReference>
<evidence type="ECO:0000313" key="6">
    <source>
        <dbReference type="Proteomes" id="UP001162135"/>
    </source>
</evidence>
<reference evidence="5" key="2">
    <citation type="submission" date="2017-11" db="EMBL/GenBank/DDBJ databases">
        <authorList>
            <person name="Das S.K."/>
        </authorList>
    </citation>
    <scope>NUCLEOTIDE SEQUENCE</scope>
    <source>
        <strain evidence="5">S4-41</strain>
    </source>
</reference>
<dbReference type="NCBIfam" id="NF004864">
    <property type="entry name" value="PRK06224.1-1"/>
    <property type="match status" value="1"/>
</dbReference>
<accession>A0ABT6IAG4</accession>
<dbReference type="GO" id="GO:0016829">
    <property type="term" value="F:lyase activity"/>
    <property type="evidence" value="ECO:0007669"/>
    <property type="project" value="UniProtKB-KW"/>
</dbReference>
<protein>
    <recommendedName>
        <fullName evidence="3">citrate synthase (unknown stereospecificity)</fullName>
        <ecNumber evidence="3">2.3.3.16</ecNumber>
    </recommendedName>
</protein>